<dbReference type="InterPro" id="IPR008915">
    <property type="entry name" value="Peptidase_M50"/>
</dbReference>
<dbReference type="InterPro" id="IPR041489">
    <property type="entry name" value="PDZ_6"/>
</dbReference>
<evidence type="ECO:0000313" key="13">
    <source>
        <dbReference type="EMBL" id="QWT49077.1"/>
    </source>
</evidence>
<proteinExistence type="inferred from homology"/>
<protein>
    <recommendedName>
        <fullName evidence="11">Zinc metalloprotease</fullName>
        <ecNumber evidence="11">3.4.24.-</ecNumber>
    </recommendedName>
</protein>
<evidence type="ECO:0000256" key="11">
    <source>
        <dbReference type="RuleBase" id="RU362031"/>
    </source>
</evidence>
<dbReference type="Proteomes" id="UP000683428">
    <property type="component" value="Chromosome"/>
</dbReference>
<keyword evidence="14" id="KW-1185">Reference proteome</keyword>
<dbReference type="CDD" id="cd23081">
    <property type="entry name" value="cpPDZ_EcRseP-like"/>
    <property type="match status" value="1"/>
</dbReference>
<reference evidence="13" key="1">
    <citation type="submission" date="2020-11" db="EMBL/GenBank/DDBJ databases">
        <title>Azospira inquinata sp. nov.</title>
        <authorList>
            <person name="Moe W.M."/>
            <person name="Mikes M.C."/>
        </authorList>
    </citation>
    <scope>NUCLEOTIDE SEQUENCE</scope>
    <source>
        <strain evidence="13">Azo-3</strain>
    </source>
</reference>
<name>A0A975SMK6_9RHOO</name>
<dbReference type="GO" id="GO:0006508">
    <property type="term" value="P:proteolysis"/>
    <property type="evidence" value="ECO:0007669"/>
    <property type="project" value="UniProtKB-KW"/>
</dbReference>
<feature type="transmembrane region" description="Helical" evidence="11">
    <location>
        <begin position="404"/>
        <end position="428"/>
    </location>
</feature>
<dbReference type="PANTHER" id="PTHR42837">
    <property type="entry name" value="REGULATOR OF SIGMA-E PROTEASE RSEP"/>
    <property type="match status" value="1"/>
</dbReference>
<accession>A0A975SMK6</accession>
<dbReference type="GO" id="GO:0016020">
    <property type="term" value="C:membrane"/>
    <property type="evidence" value="ECO:0007669"/>
    <property type="project" value="UniProtKB-SubCell"/>
</dbReference>
<dbReference type="KEGG" id="aiq:Azoinq_00180"/>
<sequence length="481" mass="52693">MCCLPIDRLGPWRKRPWWRSNLLANALFYLAAFAFVLGVLVVVHELGHFTLAKLCGVKVLRFSVGFGKVLWSRRWGPDRTEWVLSAFPLGGYVKMLDEREGPVAEDELPRAFNRQSLGKRFAIVAAGPLANLCLAVLVYWAMFWHGMEELRPLLGNPPAGTAAAMAGIRNGDLVERVGDTPVATWQALRWEILRKGVKQPGGSAPLALQARDAQGRPVWRYLDISPLGKSGFQGDPMGVLGVQFFQPDMAPVVGRVSPGSAADKAGMQAGDRIQAIEGKPTAQWQAVVALIRPAAGRPLHFQILRRSQRLDLVVTPVATSTDGGRVGRIGVEVQGVGISRDRVFVTLDYGPLGSLRKALAETWAQSSMSVVMMGKMLTGTVSWRNLSGPVTIADYAGQSARMGWLYYFQFLALVSVSLGVLNLLPIPILDGGHLLYYMAEFIRRKPLSQRTMEIGQQIGLALLLAMMAFAFFNDINRLISG</sequence>
<evidence type="ECO:0000259" key="12">
    <source>
        <dbReference type="PROSITE" id="PS50106"/>
    </source>
</evidence>
<comment type="similarity">
    <text evidence="3 11">Belongs to the peptidase M50B family.</text>
</comment>
<keyword evidence="6 11" id="KW-0378">Hydrolase</keyword>
<gene>
    <name evidence="13" type="primary">rseP</name>
    <name evidence="13" type="ORF">Azoinq_00180</name>
</gene>
<dbReference type="EC" id="3.4.24.-" evidence="11"/>
<dbReference type="InterPro" id="IPR001478">
    <property type="entry name" value="PDZ"/>
</dbReference>
<evidence type="ECO:0000256" key="3">
    <source>
        <dbReference type="ARBA" id="ARBA00007931"/>
    </source>
</evidence>
<keyword evidence="4" id="KW-0645">Protease</keyword>
<keyword evidence="8 11" id="KW-1133">Transmembrane helix</keyword>
<organism evidence="13 14">
    <name type="scientific">Azospira inquinata</name>
    <dbReference type="NCBI Taxonomy" id="2785627"/>
    <lineage>
        <taxon>Bacteria</taxon>
        <taxon>Pseudomonadati</taxon>
        <taxon>Pseudomonadota</taxon>
        <taxon>Betaproteobacteria</taxon>
        <taxon>Rhodocyclales</taxon>
        <taxon>Rhodocyclaceae</taxon>
        <taxon>Azospira</taxon>
    </lineage>
</organism>
<keyword evidence="9 11" id="KW-0482">Metalloprotease</keyword>
<feature type="transmembrane region" description="Helical" evidence="11">
    <location>
        <begin position="22"/>
        <end position="43"/>
    </location>
</feature>
<evidence type="ECO:0000256" key="5">
    <source>
        <dbReference type="ARBA" id="ARBA00022692"/>
    </source>
</evidence>
<evidence type="ECO:0000256" key="1">
    <source>
        <dbReference type="ARBA" id="ARBA00001947"/>
    </source>
</evidence>
<evidence type="ECO:0000256" key="4">
    <source>
        <dbReference type="ARBA" id="ARBA00022670"/>
    </source>
</evidence>
<evidence type="ECO:0000256" key="6">
    <source>
        <dbReference type="ARBA" id="ARBA00022801"/>
    </source>
</evidence>
<dbReference type="GO" id="GO:0046872">
    <property type="term" value="F:metal ion binding"/>
    <property type="evidence" value="ECO:0007669"/>
    <property type="project" value="UniProtKB-KW"/>
</dbReference>
<comment type="cofactor">
    <cofactor evidence="1 11">
        <name>Zn(2+)</name>
        <dbReference type="ChEBI" id="CHEBI:29105"/>
    </cofactor>
</comment>
<keyword evidence="7 11" id="KW-0862">Zinc</keyword>
<comment type="subcellular location">
    <subcellularLocation>
        <location evidence="2">Membrane</location>
        <topology evidence="2">Multi-pass membrane protein</topology>
    </subcellularLocation>
</comment>
<dbReference type="PANTHER" id="PTHR42837:SF2">
    <property type="entry name" value="MEMBRANE METALLOPROTEASE ARASP2, CHLOROPLASTIC-RELATED"/>
    <property type="match status" value="1"/>
</dbReference>
<evidence type="ECO:0000313" key="14">
    <source>
        <dbReference type="Proteomes" id="UP000683428"/>
    </source>
</evidence>
<feature type="domain" description="PDZ" evidence="12">
    <location>
        <begin position="238"/>
        <end position="294"/>
    </location>
</feature>
<keyword evidence="11" id="KW-0479">Metal-binding</keyword>
<dbReference type="SMART" id="SM00228">
    <property type="entry name" value="PDZ"/>
    <property type="match status" value="2"/>
</dbReference>
<evidence type="ECO:0000256" key="10">
    <source>
        <dbReference type="ARBA" id="ARBA00023136"/>
    </source>
</evidence>
<keyword evidence="10 11" id="KW-0472">Membrane</keyword>
<dbReference type="NCBIfam" id="TIGR00054">
    <property type="entry name" value="RIP metalloprotease RseP"/>
    <property type="match status" value="1"/>
</dbReference>
<dbReference type="PROSITE" id="PS50106">
    <property type="entry name" value="PDZ"/>
    <property type="match status" value="1"/>
</dbReference>
<feature type="transmembrane region" description="Helical" evidence="11">
    <location>
        <begin position="454"/>
        <end position="472"/>
    </location>
</feature>
<evidence type="ECO:0000256" key="9">
    <source>
        <dbReference type="ARBA" id="ARBA00023049"/>
    </source>
</evidence>
<keyword evidence="5 11" id="KW-0812">Transmembrane</keyword>
<feature type="transmembrane region" description="Helical" evidence="11">
    <location>
        <begin position="121"/>
        <end position="142"/>
    </location>
</feature>
<dbReference type="Pfam" id="PF17820">
    <property type="entry name" value="PDZ_6"/>
    <property type="match status" value="1"/>
</dbReference>
<evidence type="ECO:0000256" key="8">
    <source>
        <dbReference type="ARBA" id="ARBA00022989"/>
    </source>
</evidence>
<dbReference type="AlphaFoldDB" id="A0A975SMK6"/>
<dbReference type="InterPro" id="IPR004387">
    <property type="entry name" value="Pept_M50_Zn"/>
</dbReference>
<dbReference type="EMBL" id="CP064782">
    <property type="protein sequence ID" value="QWT49077.1"/>
    <property type="molecule type" value="Genomic_DNA"/>
</dbReference>
<evidence type="ECO:0000256" key="2">
    <source>
        <dbReference type="ARBA" id="ARBA00004141"/>
    </source>
</evidence>
<dbReference type="CDD" id="cd06163">
    <property type="entry name" value="S2P-M50_PDZ_RseP-like"/>
    <property type="match status" value="2"/>
</dbReference>
<evidence type="ECO:0000256" key="7">
    <source>
        <dbReference type="ARBA" id="ARBA00022833"/>
    </source>
</evidence>
<dbReference type="GO" id="GO:0004222">
    <property type="term" value="F:metalloendopeptidase activity"/>
    <property type="evidence" value="ECO:0007669"/>
    <property type="project" value="InterPro"/>
</dbReference>
<dbReference type="Pfam" id="PF02163">
    <property type="entry name" value="Peptidase_M50"/>
    <property type="match status" value="1"/>
</dbReference>